<dbReference type="Pfam" id="PF03308">
    <property type="entry name" value="MeaB"/>
    <property type="match status" value="1"/>
</dbReference>
<protein>
    <submittedName>
        <fullName evidence="2">Putative GTPase CC_2483</fullName>
        <ecNumber evidence="2">3.6.-.-</ecNumber>
    </submittedName>
</protein>
<dbReference type="RefSeq" id="WP_051989099.1">
    <property type="nucleotide sequence ID" value="NZ_CCRF01000062.1"/>
</dbReference>
<dbReference type="Gene3D" id="3.40.50.300">
    <property type="entry name" value="P-loop containing nucleotide triphosphate hydrolases"/>
    <property type="match status" value="1"/>
</dbReference>
<dbReference type="InterPro" id="IPR027417">
    <property type="entry name" value="P-loop_NTPase"/>
</dbReference>
<dbReference type="GeneID" id="92961364"/>
<dbReference type="CDD" id="cd03114">
    <property type="entry name" value="MMAA-like"/>
    <property type="match status" value="1"/>
</dbReference>
<evidence type="ECO:0000256" key="1">
    <source>
        <dbReference type="ARBA" id="ARBA00009625"/>
    </source>
</evidence>
<dbReference type="AlphaFoldDB" id="A0A090KTD2"/>
<comment type="similarity">
    <text evidence="1">Belongs to the SIMIBI class G3E GTPase family. ArgK/MeaB subfamily.</text>
</comment>
<keyword evidence="3" id="KW-1185">Reference proteome</keyword>
<dbReference type="NCBIfam" id="NF006958">
    <property type="entry name" value="PRK09435.1"/>
    <property type="match status" value="1"/>
</dbReference>
<dbReference type="Gene3D" id="1.10.287.130">
    <property type="match status" value="1"/>
</dbReference>
<dbReference type="InterPro" id="IPR005129">
    <property type="entry name" value="GTPase_ArgK"/>
</dbReference>
<evidence type="ECO:0000313" key="2">
    <source>
        <dbReference type="EMBL" id="CEE01969.1"/>
    </source>
</evidence>
<dbReference type="PANTHER" id="PTHR23408">
    <property type="entry name" value="METHYLMALONYL-COA MUTASE"/>
    <property type="match status" value="1"/>
</dbReference>
<dbReference type="GO" id="GO:0005737">
    <property type="term" value="C:cytoplasm"/>
    <property type="evidence" value="ECO:0007669"/>
    <property type="project" value="TreeGrafter"/>
</dbReference>
<proteinExistence type="inferred from homology"/>
<reference evidence="2 3" key="1">
    <citation type="submission" date="2014-07" db="EMBL/GenBank/DDBJ databases">
        <authorList>
            <person name="Wibberg Daniel"/>
        </authorList>
    </citation>
    <scope>NUCLEOTIDE SEQUENCE [LARGE SCALE GENOMIC DNA]</scope>
</reference>
<dbReference type="GO" id="GO:0005525">
    <property type="term" value="F:GTP binding"/>
    <property type="evidence" value="ECO:0007669"/>
    <property type="project" value="InterPro"/>
</dbReference>
<accession>A0A090KTD2</accession>
<dbReference type="KEGG" id="bthv:CQJ30_11885"/>
<organism evidence="2 3">
    <name type="scientific">Caldibacillus thermoamylovorans</name>
    <dbReference type="NCBI Taxonomy" id="35841"/>
    <lineage>
        <taxon>Bacteria</taxon>
        <taxon>Bacillati</taxon>
        <taxon>Bacillota</taxon>
        <taxon>Bacilli</taxon>
        <taxon>Bacillales</taxon>
        <taxon>Bacillaceae</taxon>
        <taxon>Caldibacillus</taxon>
    </lineage>
</organism>
<sequence length="340" mass="37795">MAQEYSGRFRRKNSTVPISNYLEGIKKGDRTVLAKAITLIESNHPDHFRAGQQLLKDIIPLSGKSVRLGITGVPGAGKSTFIDRFGTELCKMGKKVAVLAIDPSSTMTGGSILGDKTRMESLSREENAFIRPSPSSGTLGGVHRKTRESIMLCEAAGFDVILVETIGVGQSEVVVRTMVDMFFMLTITGAGDDLQGMKKGMMELVDGIIITKADGANKENAIRTRNEYSQILRFLRPATEGWQTKAYTCSSITGEGIIDIWHVVQQFVKITKQSGIFFERRRKQTNDWLMTSIVEKLQQSFFQNEVIKEMLPVIQQDVEHGRLPVSAAVEQLMKLYLNEK</sequence>
<dbReference type="GO" id="GO:0003924">
    <property type="term" value="F:GTPase activity"/>
    <property type="evidence" value="ECO:0007669"/>
    <property type="project" value="InterPro"/>
</dbReference>
<dbReference type="EMBL" id="CCRF01000062">
    <property type="protein sequence ID" value="CEE01969.1"/>
    <property type="molecule type" value="Genomic_DNA"/>
</dbReference>
<gene>
    <name evidence="2" type="ORF">BT1A1_2148</name>
</gene>
<keyword evidence="2" id="KW-0378">Hydrolase</keyword>
<dbReference type="EC" id="3.6.-.-" evidence="2"/>
<dbReference type="SUPFAM" id="SSF52540">
    <property type="entry name" value="P-loop containing nucleoside triphosphate hydrolases"/>
    <property type="match status" value="1"/>
</dbReference>
<dbReference type="Proteomes" id="UP000040576">
    <property type="component" value="Unassembled WGS sequence"/>
</dbReference>
<evidence type="ECO:0000313" key="3">
    <source>
        <dbReference type="Proteomes" id="UP000040576"/>
    </source>
</evidence>
<dbReference type="NCBIfam" id="TIGR00750">
    <property type="entry name" value="lao"/>
    <property type="match status" value="1"/>
</dbReference>
<dbReference type="Gene3D" id="1.20.5.170">
    <property type="match status" value="1"/>
</dbReference>
<name>A0A090KTD2_9BACI</name>
<dbReference type="PANTHER" id="PTHR23408:SF3">
    <property type="entry name" value="METHYLMALONIC ACIDURIA TYPE A PROTEIN, MITOCHONDRIAL"/>
    <property type="match status" value="1"/>
</dbReference>